<protein>
    <submittedName>
        <fullName evidence="1">Uncharacterized protein</fullName>
    </submittedName>
</protein>
<comment type="caution">
    <text evidence="1">The sequence shown here is derived from an EMBL/GenBank/DDBJ whole genome shotgun (WGS) entry which is preliminary data.</text>
</comment>
<accession>A0ACC0WYF4</accession>
<keyword evidence="2" id="KW-1185">Reference proteome</keyword>
<evidence type="ECO:0000313" key="1">
    <source>
        <dbReference type="EMBL" id="KAI9923060.1"/>
    </source>
</evidence>
<sequence length="148" mass="16455">MTKGTQYKLQIAWEVLGALTVDSTYVQVSSSASFEPDSILMETPIRSGTTRRFYEFAPKSSQAMAANTDTMGTSLFVTCLEMVNITSDKIYLRALATVDQDWKKQGSSDDALFPPVAPQSHIVNSRTNADWDFEWNGQRGHNSRTCTS</sequence>
<dbReference type="EMBL" id="CM047580">
    <property type="protein sequence ID" value="KAI9923060.1"/>
    <property type="molecule type" value="Genomic_DNA"/>
</dbReference>
<reference evidence="1 2" key="1">
    <citation type="journal article" date="2022" name="bioRxiv">
        <title>The genome of the oomycete Peronosclerospora sorghi, a cosmopolitan pathogen of maize and sorghum, is inflated with dispersed pseudogenes.</title>
        <authorList>
            <person name="Fletcher K."/>
            <person name="Martin F."/>
            <person name="Isakeit T."/>
            <person name="Cavanaugh K."/>
            <person name="Magill C."/>
            <person name="Michelmore R."/>
        </authorList>
    </citation>
    <scope>NUCLEOTIDE SEQUENCE [LARGE SCALE GENOMIC DNA]</scope>
    <source>
        <strain evidence="1">P6</strain>
    </source>
</reference>
<gene>
    <name evidence="1" type="ORF">PsorP6_002194</name>
</gene>
<dbReference type="Proteomes" id="UP001163321">
    <property type="component" value="Chromosome 1"/>
</dbReference>
<name>A0ACC0WYF4_9STRA</name>
<organism evidence="1 2">
    <name type="scientific">Peronosclerospora sorghi</name>
    <dbReference type="NCBI Taxonomy" id="230839"/>
    <lineage>
        <taxon>Eukaryota</taxon>
        <taxon>Sar</taxon>
        <taxon>Stramenopiles</taxon>
        <taxon>Oomycota</taxon>
        <taxon>Peronosporomycetes</taxon>
        <taxon>Peronosporales</taxon>
        <taxon>Peronosporaceae</taxon>
        <taxon>Peronosclerospora</taxon>
    </lineage>
</organism>
<proteinExistence type="predicted"/>
<evidence type="ECO:0000313" key="2">
    <source>
        <dbReference type="Proteomes" id="UP001163321"/>
    </source>
</evidence>